<evidence type="ECO:0000256" key="1">
    <source>
        <dbReference type="ARBA" id="ARBA00004167"/>
    </source>
</evidence>
<keyword evidence="5 7" id="KW-0472">Membrane</keyword>
<protein>
    <submittedName>
        <fullName evidence="9">Hemolysin D</fullName>
    </submittedName>
</protein>
<evidence type="ECO:0000256" key="7">
    <source>
        <dbReference type="SAM" id="Phobius"/>
    </source>
</evidence>
<accession>A0A367Q588</accession>
<reference evidence="9" key="1">
    <citation type="submission" date="2016-04" db="EMBL/GenBank/DDBJ databases">
        <authorList>
            <person name="Tabuchi Yagui T.R."/>
        </authorList>
    </citation>
    <scope>NUCLEOTIDE SEQUENCE [LARGE SCALE GENOMIC DNA]</scope>
    <source>
        <strain evidence="9">NIES-26</strain>
    </source>
</reference>
<evidence type="ECO:0000256" key="3">
    <source>
        <dbReference type="ARBA" id="ARBA00022692"/>
    </source>
</evidence>
<dbReference type="PANTHER" id="PTHR30386:SF26">
    <property type="entry name" value="TRANSPORT PROTEIN COMB"/>
    <property type="match status" value="1"/>
</dbReference>
<dbReference type="Proteomes" id="UP000252107">
    <property type="component" value="Unassembled WGS sequence"/>
</dbReference>
<name>A0A367Q588_9NOSO</name>
<gene>
    <name evidence="9" type="ORF">A6770_32485</name>
</gene>
<feature type="coiled-coil region" evidence="6">
    <location>
        <begin position="298"/>
        <end position="339"/>
    </location>
</feature>
<dbReference type="Pfam" id="PF26002">
    <property type="entry name" value="Beta-barrel_AprE"/>
    <property type="match status" value="1"/>
</dbReference>
<proteinExistence type="inferred from homology"/>
<dbReference type="InterPro" id="IPR058982">
    <property type="entry name" value="Beta-barrel_AprE"/>
</dbReference>
<keyword evidence="3 7" id="KW-0812">Transmembrane</keyword>
<dbReference type="Gene3D" id="2.40.30.170">
    <property type="match status" value="1"/>
</dbReference>
<keyword evidence="4 7" id="KW-1133">Transmembrane helix</keyword>
<dbReference type="SUPFAM" id="SSF111369">
    <property type="entry name" value="HlyD-like secretion proteins"/>
    <property type="match status" value="2"/>
</dbReference>
<comment type="similarity">
    <text evidence="2">Belongs to the membrane fusion protein (MFP) (TC 8.A.1) family.</text>
</comment>
<dbReference type="PANTHER" id="PTHR30386">
    <property type="entry name" value="MEMBRANE FUSION SUBUNIT OF EMRAB-TOLC MULTIDRUG EFFLUX PUMP"/>
    <property type="match status" value="1"/>
</dbReference>
<dbReference type="EMBL" id="LXQD01000344">
    <property type="protein sequence ID" value="RCJ18930.1"/>
    <property type="molecule type" value="Genomic_DNA"/>
</dbReference>
<evidence type="ECO:0000256" key="4">
    <source>
        <dbReference type="ARBA" id="ARBA00022989"/>
    </source>
</evidence>
<evidence type="ECO:0000313" key="9">
    <source>
        <dbReference type="EMBL" id="RCJ18930.1"/>
    </source>
</evidence>
<organism evidence="9 10">
    <name type="scientific">Nostoc minutum NIES-26</name>
    <dbReference type="NCBI Taxonomy" id="1844469"/>
    <lineage>
        <taxon>Bacteria</taxon>
        <taxon>Bacillati</taxon>
        <taxon>Cyanobacteriota</taxon>
        <taxon>Cyanophyceae</taxon>
        <taxon>Nostocales</taxon>
        <taxon>Nostocaceae</taxon>
        <taxon>Nostoc</taxon>
    </lineage>
</organism>
<feature type="coiled-coil region" evidence="6">
    <location>
        <begin position="105"/>
        <end position="272"/>
    </location>
</feature>
<evidence type="ECO:0000256" key="5">
    <source>
        <dbReference type="ARBA" id="ARBA00023136"/>
    </source>
</evidence>
<keyword evidence="10" id="KW-1185">Reference proteome</keyword>
<keyword evidence="6" id="KW-0175">Coiled coil</keyword>
<feature type="domain" description="AprE-like beta-barrel" evidence="8">
    <location>
        <begin position="374"/>
        <end position="462"/>
    </location>
</feature>
<sequence>MLETPTPEHLPALQGNEFLPRISPWVMIGGAFLITIFGGAVALSTVLKYNIAIKVPATIRPAGDLRLVQAAVEGTVTKILVSDNQQVKQGDEIARIDDSRLQTQKSQLQSTIQQSELQIRQIDAQIKNLESQVAAETSLINRNVSAAEAELAGTERNYQDLQIKAQTDKNQAETAVQLAKTQVERLQKEQVLAVTVKEAEAGLQLAKTQRDRLQAIVESGAIPRNLLEEKEQAVKAAQARLEQAKISAKNILEEKQQALKVAQLNLQRANTAINPSNATVTVAVERISQETAKGKASLAALDKERQTLLQQKLEQQKQRDRTQQELQQLNSDLNNTIIRASTTGTLLQLSLRNPQQVVRSGEAVAYIAPQNAPLVIKTQVSVSDIDKVKPGHAVQMQVSACPYPDFGTLKGTVKTVAPDTLPDSGNQTSAYVVIIEPEKMYLGDSKHQCQLLPGMEGKADIISSQETVLTFILRKMRLISNI</sequence>
<comment type="caution">
    <text evidence="9">The sequence shown here is derived from an EMBL/GenBank/DDBJ whole genome shotgun (WGS) entry which is preliminary data.</text>
</comment>
<dbReference type="Gene3D" id="2.40.50.100">
    <property type="match status" value="1"/>
</dbReference>
<feature type="transmembrane region" description="Helical" evidence="7">
    <location>
        <begin position="25"/>
        <end position="47"/>
    </location>
</feature>
<evidence type="ECO:0000256" key="2">
    <source>
        <dbReference type="ARBA" id="ARBA00009477"/>
    </source>
</evidence>
<evidence type="ECO:0000256" key="6">
    <source>
        <dbReference type="SAM" id="Coils"/>
    </source>
</evidence>
<evidence type="ECO:0000259" key="8">
    <source>
        <dbReference type="Pfam" id="PF26002"/>
    </source>
</evidence>
<comment type="subcellular location">
    <subcellularLocation>
        <location evidence="1">Membrane</location>
        <topology evidence="1">Single-pass membrane protein</topology>
    </subcellularLocation>
</comment>
<evidence type="ECO:0000313" key="10">
    <source>
        <dbReference type="Proteomes" id="UP000252107"/>
    </source>
</evidence>
<dbReference type="InterPro" id="IPR050739">
    <property type="entry name" value="MFP"/>
</dbReference>
<dbReference type="GO" id="GO:0016020">
    <property type="term" value="C:membrane"/>
    <property type="evidence" value="ECO:0007669"/>
    <property type="project" value="UniProtKB-SubCell"/>
</dbReference>
<dbReference type="AlphaFoldDB" id="A0A367Q588"/>